<dbReference type="GeneID" id="92876574"/>
<dbReference type="EMBL" id="CP002000">
    <property type="protein sequence ID" value="ADJ50664.1"/>
    <property type="molecule type" value="Genomic_DNA"/>
</dbReference>
<dbReference type="OrthoDB" id="3367236at2"/>
<dbReference type="HOGENOM" id="CLU_017584_5_4_11"/>
<dbReference type="PANTHER" id="PTHR43537">
    <property type="entry name" value="TRANSCRIPTIONAL REGULATOR, GNTR FAMILY"/>
    <property type="match status" value="1"/>
</dbReference>
<dbReference type="SMART" id="SM00345">
    <property type="entry name" value="HTH_GNTR"/>
    <property type="match status" value="1"/>
</dbReference>
<dbReference type="eggNOG" id="COG1802">
    <property type="taxonomic scope" value="Bacteria"/>
</dbReference>
<reference evidence="5 6" key="1">
    <citation type="journal article" date="2010" name="Cell Res.">
        <title>Complete genome sequence of the rifamycin SV-producing Amycolatopsis mediterranei U32 revealed its genetic characteristics in phylogeny and metabolism.</title>
        <authorList>
            <person name="Zhao W."/>
            <person name="Zhong Y."/>
            <person name="Yuan H."/>
            <person name="Wang J."/>
            <person name="Zheng H."/>
            <person name="Wang Y."/>
            <person name="Cen X."/>
            <person name="Xu F."/>
            <person name="Bai J."/>
            <person name="Han X."/>
            <person name="Lu G."/>
            <person name="Zhu Y."/>
            <person name="Shao Z."/>
            <person name="Yan H."/>
            <person name="Li C."/>
            <person name="Peng N."/>
            <person name="Zhang Z."/>
            <person name="Zhang Y."/>
            <person name="Lin W."/>
            <person name="Fan Y."/>
            <person name="Qin Z."/>
            <person name="Hu Y."/>
            <person name="Zhu B."/>
            <person name="Wang S."/>
            <person name="Ding X."/>
            <person name="Zhao G.P."/>
        </authorList>
    </citation>
    <scope>NUCLEOTIDE SEQUENCE [LARGE SCALE GENOMIC DNA]</scope>
    <source>
        <strain evidence="6">U-32</strain>
    </source>
</reference>
<dbReference type="SUPFAM" id="SSF46785">
    <property type="entry name" value="Winged helix' DNA-binding domain"/>
    <property type="match status" value="1"/>
</dbReference>
<evidence type="ECO:0000259" key="4">
    <source>
        <dbReference type="PROSITE" id="PS50949"/>
    </source>
</evidence>
<proteinExistence type="predicted"/>
<dbReference type="SUPFAM" id="SSF48008">
    <property type="entry name" value="GntR ligand-binding domain-like"/>
    <property type="match status" value="1"/>
</dbReference>
<gene>
    <name evidence="5" type="ordered locus">AMED_8974</name>
</gene>
<feature type="domain" description="HTH gntR-type" evidence="4">
    <location>
        <begin position="14"/>
        <end position="81"/>
    </location>
</feature>
<dbReference type="PROSITE" id="PS50949">
    <property type="entry name" value="HTH_GNTR"/>
    <property type="match status" value="1"/>
</dbReference>
<dbReference type="InterPro" id="IPR036390">
    <property type="entry name" value="WH_DNA-bd_sf"/>
</dbReference>
<dbReference type="PATRIC" id="fig|749927.5.peg.9316"/>
<evidence type="ECO:0000256" key="1">
    <source>
        <dbReference type="ARBA" id="ARBA00023015"/>
    </source>
</evidence>
<dbReference type="Gene3D" id="1.20.120.530">
    <property type="entry name" value="GntR ligand-binding domain-like"/>
    <property type="match status" value="1"/>
</dbReference>
<dbReference type="KEGG" id="amd:AMED_8974"/>
<dbReference type="PANTHER" id="PTHR43537:SF24">
    <property type="entry name" value="GLUCONATE OPERON TRANSCRIPTIONAL REPRESSOR"/>
    <property type="match status" value="1"/>
</dbReference>
<evidence type="ECO:0000256" key="2">
    <source>
        <dbReference type="ARBA" id="ARBA00023125"/>
    </source>
</evidence>
<keyword evidence="2" id="KW-0238">DNA-binding</keyword>
<keyword evidence="3" id="KW-0804">Transcription</keyword>
<dbReference type="InterPro" id="IPR008920">
    <property type="entry name" value="TF_FadR/GntR_C"/>
</dbReference>
<evidence type="ECO:0000313" key="6">
    <source>
        <dbReference type="Proteomes" id="UP000000328"/>
    </source>
</evidence>
<dbReference type="AlphaFoldDB" id="A0A0H3DLT0"/>
<dbReference type="Pfam" id="PF07729">
    <property type="entry name" value="FCD"/>
    <property type="match status" value="1"/>
</dbReference>
<dbReference type="GO" id="GO:0003677">
    <property type="term" value="F:DNA binding"/>
    <property type="evidence" value="ECO:0007669"/>
    <property type="project" value="UniProtKB-KW"/>
</dbReference>
<dbReference type="InterPro" id="IPR011711">
    <property type="entry name" value="GntR_C"/>
</dbReference>
<evidence type="ECO:0000313" key="5">
    <source>
        <dbReference type="EMBL" id="ADJ50664.1"/>
    </source>
</evidence>
<keyword evidence="1" id="KW-0805">Transcription regulation</keyword>
<sequence>MASTSSARRPPPPVSRTDFVRDAIKEAILSGEFGPGETLVEAEVGALLGVSKTPVREALRILAGSGLVTMSTYKGAAVRVMDAESASAVYDLRALLEPEAVRRAVERGADFGEARQVLAGVETGAAAGDRAKASLTNRLFHRALYAGCGNPLLVEVLDGLRDQAALITVTGWGISPTWQGEAAEHRAILNAAESGNARQTEHLLRQHITDFIDRVAFGLPGESTTETGDPKGAR</sequence>
<organism evidence="5 6">
    <name type="scientific">Amycolatopsis mediterranei (strain U-32)</name>
    <dbReference type="NCBI Taxonomy" id="749927"/>
    <lineage>
        <taxon>Bacteria</taxon>
        <taxon>Bacillati</taxon>
        <taxon>Actinomycetota</taxon>
        <taxon>Actinomycetes</taxon>
        <taxon>Pseudonocardiales</taxon>
        <taxon>Pseudonocardiaceae</taxon>
        <taxon>Amycolatopsis</taxon>
    </lineage>
</organism>
<dbReference type="RefSeq" id="WP_013230683.1">
    <property type="nucleotide sequence ID" value="NC_014318.1"/>
</dbReference>
<accession>A0A0H3DLT0</accession>
<dbReference type="Proteomes" id="UP000000328">
    <property type="component" value="Chromosome"/>
</dbReference>
<dbReference type="CDD" id="cd07377">
    <property type="entry name" value="WHTH_GntR"/>
    <property type="match status" value="1"/>
</dbReference>
<dbReference type="GO" id="GO:0003700">
    <property type="term" value="F:DNA-binding transcription factor activity"/>
    <property type="evidence" value="ECO:0007669"/>
    <property type="project" value="InterPro"/>
</dbReference>
<dbReference type="SMART" id="SM00895">
    <property type="entry name" value="FCD"/>
    <property type="match status" value="1"/>
</dbReference>
<dbReference type="InterPro" id="IPR036388">
    <property type="entry name" value="WH-like_DNA-bd_sf"/>
</dbReference>
<dbReference type="Pfam" id="PF00392">
    <property type="entry name" value="GntR"/>
    <property type="match status" value="1"/>
</dbReference>
<evidence type="ECO:0000256" key="3">
    <source>
        <dbReference type="ARBA" id="ARBA00023163"/>
    </source>
</evidence>
<protein>
    <submittedName>
        <fullName evidence="5">GntR family transcriptional regulator</fullName>
    </submittedName>
</protein>
<name>A0A0H3DLT0_AMYMU</name>
<dbReference type="Gene3D" id="1.10.10.10">
    <property type="entry name" value="Winged helix-like DNA-binding domain superfamily/Winged helix DNA-binding domain"/>
    <property type="match status" value="1"/>
</dbReference>
<dbReference type="InterPro" id="IPR000524">
    <property type="entry name" value="Tscrpt_reg_HTH_GntR"/>
</dbReference>